<feature type="compositionally biased region" description="Polar residues" evidence="2">
    <location>
        <begin position="1146"/>
        <end position="1163"/>
    </location>
</feature>
<dbReference type="PANTHER" id="PTHR46345">
    <property type="entry name" value="INVERTED FORMIN-2"/>
    <property type="match status" value="1"/>
</dbReference>
<feature type="region of interest" description="Disordered" evidence="2">
    <location>
        <begin position="843"/>
        <end position="1052"/>
    </location>
</feature>
<dbReference type="PROSITE" id="PS51444">
    <property type="entry name" value="FH2"/>
    <property type="match status" value="1"/>
</dbReference>
<feature type="compositionally biased region" description="Polar residues" evidence="2">
    <location>
        <begin position="843"/>
        <end position="856"/>
    </location>
</feature>
<feature type="domain" description="GBD/FH3" evidence="3">
    <location>
        <begin position="1"/>
        <end position="291"/>
    </location>
</feature>
<protein>
    <recommendedName>
        <fullName evidence="7">Inverted formin-2</fullName>
    </recommendedName>
</protein>
<dbReference type="Pfam" id="PF02181">
    <property type="entry name" value="FH2"/>
    <property type="match status" value="1"/>
</dbReference>
<evidence type="ECO:0000256" key="1">
    <source>
        <dbReference type="SAM" id="Coils"/>
    </source>
</evidence>
<feature type="coiled-coil region" evidence="1">
    <location>
        <begin position="682"/>
        <end position="747"/>
    </location>
</feature>
<feature type="region of interest" description="Disordered" evidence="2">
    <location>
        <begin position="1232"/>
        <end position="1320"/>
    </location>
</feature>
<dbReference type="InterPro" id="IPR015425">
    <property type="entry name" value="FH2_Formin"/>
</dbReference>
<feature type="region of interest" description="Disordered" evidence="2">
    <location>
        <begin position="449"/>
        <end position="472"/>
    </location>
</feature>
<dbReference type="InterPro" id="IPR010472">
    <property type="entry name" value="FH3_dom"/>
</dbReference>
<feature type="compositionally biased region" description="Basic and acidic residues" evidence="2">
    <location>
        <begin position="908"/>
        <end position="918"/>
    </location>
</feature>
<feature type="compositionally biased region" description="Basic and acidic residues" evidence="2">
    <location>
        <begin position="462"/>
        <end position="472"/>
    </location>
</feature>
<dbReference type="Pfam" id="PF06367">
    <property type="entry name" value="Drf_FH3"/>
    <property type="match status" value="1"/>
</dbReference>
<feature type="compositionally biased region" description="Basic residues" evidence="2">
    <location>
        <begin position="927"/>
        <end position="939"/>
    </location>
</feature>
<feature type="compositionally biased region" description="Low complexity" evidence="2">
    <location>
        <begin position="1475"/>
        <end position="1496"/>
    </location>
</feature>
<dbReference type="InterPro" id="IPR011989">
    <property type="entry name" value="ARM-like"/>
</dbReference>
<sequence>MTNYLETLRQYRGQLGDKNNFNNIAPLSELSGTFCAKCILNSQSWLRVVRSKSCAPYLRMETETQQARDGLDFIVEHPEYVRKLAAALDAPGSSAVRVRKQMFELLAALCAHNEEGRTRALETLEHYKKIKGERYRLTFVVQELDRATAVDYQTALVAFINCLIISTPRLVDRIRLRNEFIGCHLLPVLNNLRKCSEAEPELAVQLDVFDEQRESDEAQSLQGSHGVDLNSPLDIFYAILKQVTDTPQEIPFISILQHLLRIDPKEPISDIIWDTAEKLVHKATLLERRDDVPKLLRTPSVQSRLFCHCQHKNDTSPGSRKQSLTSNTPLSPTFVAPPPPPGLPPPPPPPPNIPPAPPQLQLSVPLAKNKIVQNQSQSSSSTENPTVIEKLPQQEIPIPKTKMKTINWNKIPSNKIVGKNNIWTQVAFRHQRSPVADMDWSEMEGLFCQQAPPSANSSPKLGNRDGSDDRRVRKEVQEITLLDGKRSLNINIFLKQFRSSNEDIIELIKNGEHDEIGTEKLKGLLKILPEVDELDMLKSFNGDFSKLGNAEKFLIQLTNLSNYKLRIESMLLKEEFASNMSYLEPSISSMISAAQDLMTNKPLQEVLYMILVAGNFLNSGGYAGDAAGVKLSSLQKITDIRANKPNMNLIHFVALQAEKKNKKLLSFTDNINVLEDAAKTTVEQLHNEINALDVRIKKINKQIDIPSTEPEIKGQMTEFLVMAQNEVSSLQRELKKLDNVRKQLSEFFCEDANSFKIEECFRVFHGFYSKFKQAITENERRRLQEEQANARRKQREELLATKRKQMESLGAADAEGPFIDMQIYDTRSSFNKKGRKFTNSLGTSEDELSITSSPSMSRKRLDSFNGGNSESKEEKSPDITPNGSLRRRRSRVLSEEDEGSLMDFLRASGHDSNRERKSWGSLDRSWARKARGSGPRKRPALLGADFSSDRERPSSPSPLAENKTICSAPEDETRSKDWKLKIESWLQANETTQSSDDQRRQTRRLTTRKSVEDSESERGGGLDTLPEGRQVYSGSQSTYRKTNPSWKPSSTLDNMDIVGAIETVEEVQPQVKDKSAWRKSTLNVANSTEETKEDKVRGRHTLPRIDRSTYVQPIKEDSNRKNLINSLAERPAADKLTLYIRKPTETVDSPTQETKSNLANVSSKIRESQQSIDSSSVSSNKVEIDQDNIETPPAVRKVYIPTPVEKRNPVPPSPCKRMLDIENTAFGDGQFDRFSAARRTRRYKRNTDTNETPSPTIDSPPEVKSPTGELVKPSNDSGDEQKEGRLKAWQEKLKTPVTPEPLRSSSRRTRNQTGVCPSDVQMALRITGGNSSVDELKDFIPPTGLKVESSKIDIPRKGREHDKDEGFEESQSLMSESPSQGASSGGGIYEHDIPDTSDMAPFKPFRLENTEFVVKKEPVTKSKTIQARSTEPKSNLKRSSSVREPVKKAPLVPRRSDSIRQSDRTPNKNAPIQKSNSRNSIASSRSSLNSSTSINTVKRLPIKPSGVLQATPSRVIQRTTNSKAISSNTPVPKPPLKRSPSSSSSNGSKPPRPQGMSFMKPTTSSTTKAAPVPTKRGSSFRSKMP</sequence>
<feature type="compositionally biased region" description="Basic and acidic residues" evidence="2">
    <location>
        <begin position="1350"/>
        <end position="1364"/>
    </location>
</feature>
<evidence type="ECO:0000313" key="6">
    <source>
        <dbReference type="Proteomes" id="UP000625711"/>
    </source>
</evidence>
<dbReference type="Gene3D" id="1.20.58.2220">
    <property type="entry name" value="Formin, FH2 domain"/>
    <property type="match status" value="1"/>
</dbReference>
<evidence type="ECO:0000313" key="5">
    <source>
        <dbReference type="EMBL" id="KAF7282876.1"/>
    </source>
</evidence>
<name>A0A834INI3_RHYFE</name>
<evidence type="ECO:0008006" key="7">
    <source>
        <dbReference type="Google" id="ProtNLM"/>
    </source>
</evidence>
<reference evidence="5" key="1">
    <citation type="submission" date="2020-08" db="EMBL/GenBank/DDBJ databases">
        <title>Genome sequencing and assembly of the red palm weevil Rhynchophorus ferrugineus.</title>
        <authorList>
            <person name="Dias G.B."/>
            <person name="Bergman C.M."/>
            <person name="Manee M."/>
        </authorList>
    </citation>
    <scope>NUCLEOTIDE SEQUENCE</scope>
    <source>
        <strain evidence="5">AA-2017</strain>
        <tissue evidence="5">Whole larva</tissue>
    </source>
</reference>
<dbReference type="Gene3D" id="1.10.238.150">
    <property type="entry name" value="Formin, FH3 diaphanous domain"/>
    <property type="match status" value="1"/>
</dbReference>
<feature type="compositionally biased region" description="Basic and acidic residues" evidence="2">
    <location>
        <begin position="1009"/>
        <end position="1020"/>
    </location>
</feature>
<evidence type="ECO:0000256" key="2">
    <source>
        <dbReference type="SAM" id="MobiDB-lite"/>
    </source>
</evidence>
<feature type="region of interest" description="Disordered" evidence="2">
    <location>
        <begin position="311"/>
        <end position="395"/>
    </location>
</feature>
<feature type="compositionally biased region" description="Polar residues" evidence="2">
    <location>
        <begin position="1032"/>
        <end position="1052"/>
    </location>
</feature>
<keyword evidence="6" id="KW-1185">Reference proteome</keyword>
<feature type="compositionally biased region" description="Polar residues" evidence="2">
    <location>
        <begin position="1508"/>
        <end position="1530"/>
    </location>
</feature>
<dbReference type="Gene3D" id="1.25.10.10">
    <property type="entry name" value="Leucine-rich Repeat Variant"/>
    <property type="match status" value="1"/>
</dbReference>
<feature type="compositionally biased region" description="Basic and acidic residues" evidence="2">
    <location>
        <begin position="1279"/>
        <end position="1294"/>
    </location>
</feature>
<gene>
    <name evidence="5" type="ORF">GWI33_001854</name>
</gene>
<feature type="compositionally biased region" description="Polar residues" evidence="2">
    <location>
        <begin position="1369"/>
        <end position="1382"/>
    </location>
</feature>
<dbReference type="SMART" id="SM01139">
    <property type="entry name" value="Drf_FH3"/>
    <property type="match status" value="1"/>
</dbReference>
<evidence type="ECO:0000259" key="4">
    <source>
        <dbReference type="PROSITE" id="PS51444"/>
    </source>
</evidence>
<dbReference type="SUPFAM" id="SSF101447">
    <property type="entry name" value="Formin homology 2 domain (FH2 domain)"/>
    <property type="match status" value="1"/>
</dbReference>
<dbReference type="GO" id="GO:0003779">
    <property type="term" value="F:actin binding"/>
    <property type="evidence" value="ECO:0007669"/>
    <property type="project" value="InterPro"/>
</dbReference>
<feature type="compositionally biased region" description="Low complexity" evidence="2">
    <location>
        <begin position="1538"/>
        <end position="1549"/>
    </location>
</feature>
<evidence type="ECO:0000259" key="3">
    <source>
        <dbReference type="PROSITE" id="PS51232"/>
    </source>
</evidence>
<feature type="domain" description="FH2" evidence="4">
    <location>
        <begin position="393"/>
        <end position="797"/>
    </location>
</feature>
<feature type="region of interest" description="Disordered" evidence="2">
    <location>
        <begin position="1350"/>
        <end position="1585"/>
    </location>
</feature>
<feature type="compositionally biased region" description="Polar residues" evidence="2">
    <location>
        <begin position="451"/>
        <end position="460"/>
    </location>
</feature>
<dbReference type="PROSITE" id="PS51232">
    <property type="entry name" value="GBD_FH3"/>
    <property type="match status" value="1"/>
</dbReference>
<dbReference type="OrthoDB" id="26518at2759"/>
<dbReference type="SUPFAM" id="SSF48371">
    <property type="entry name" value="ARM repeat"/>
    <property type="match status" value="1"/>
</dbReference>
<feature type="compositionally biased region" description="Basic and acidic residues" evidence="2">
    <location>
        <begin position="971"/>
        <end position="982"/>
    </location>
</feature>
<dbReference type="PANTHER" id="PTHR46345:SF8">
    <property type="entry name" value="FORMIN 3, ISOFORM B"/>
    <property type="match status" value="1"/>
</dbReference>
<feature type="region of interest" description="Disordered" evidence="2">
    <location>
        <begin position="1143"/>
        <end position="1195"/>
    </location>
</feature>
<keyword evidence="1" id="KW-0175">Coiled coil</keyword>
<feature type="compositionally biased region" description="Polar residues" evidence="2">
    <location>
        <begin position="315"/>
        <end position="331"/>
    </location>
</feature>
<dbReference type="Proteomes" id="UP000625711">
    <property type="component" value="Unassembled WGS sequence"/>
</dbReference>
<feature type="compositionally biased region" description="Basic and acidic residues" evidence="2">
    <location>
        <begin position="1405"/>
        <end position="1420"/>
    </location>
</feature>
<dbReference type="InterPro" id="IPR016024">
    <property type="entry name" value="ARM-type_fold"/>
</dbReference>
<dbReference type="InterPro" id="IPR014768">
    <property type="entry name" value="GBD/FH3_dom"/>
</dbReference>
<feature type="compositionally biased region" description="Polar residues" evidence="2">
    <location>
        <begin position="1421"/>
        <end position="1439"/>
    </location>
</feature>
<dbReference type="SMART" id="SM00498">
    <property type="entry name" value="FH2"/>
    <property type="match status" value="1"/>
</dbReference>
<feature type="compositionally biased region" description="Polar residues" evidence="2">
    <location>
        <begin position="1576"/>
        <end position="1585"/>
    </location>
</feature>
<dbReference type="EMBL" id="JAACXV010000153">
    <property type="protein sequence ID" value="KAF7282876.1"/>
    <property type="molecule type" value="Genomic_DNA"/>
</dbReference>
<feature type="compositionally biased region" description="Pro residues" evidence="2">
    <location>
        <begin position="335"/>
        <end position="358"/>
    </location>
</feature>
<feature type="compositionally biased region" description="Low complexity" evidence="2">
    <location>
        <begin position="1168"/>
        <end position="1181"/>
    </location>
</feature>
<organism evidence="5 6">
    <name type="scientific">Rhynchophorus ferrugineus</name>
    <name type="common">Red palm weevil</name>
    <name type="synonym">Curculio ferrugineus</name>
    <dbReference type="NCBI Taxonomy" id="354439"/>
    <lineage>
        <taxon>Eukaryota</taxon>
        <taxon>Metazoa</taxon>
        <taxon>Ecdysozoa</taxon>
        <taxon>Arthropoda</taxon>
        <taxon>Hexapoda</taxon>
        <taxon>Insecta</taxon>
        <taxon>Pterygota</taxon>
        <taxon>Neoptera</taxon>
        <taxon>Endopterygota</taxon>
        <taxon>Coleoptera</taxon>
        <taxon>Polyphaga</taxon>
        <taxon>Cucujiformia</taxon>
        <taxon>Curculionidae</taxon>
        <taxon>Dryophthorinae</taxon>
        <taxon>Rhynchophorus</taxon>
    </lineage>
</organism>
<comment type="caution">
    <text evidence="5">The sequence shown here is derived from an EMBL/GenBank/DDBJ whole genome shotgun (WGS) entry which is preliminary data.</text>
</comment>
<dbReference type="InterPro" id="IPR042201">
    <property type="entry name" value="FH2_Formin_sf"/>
</dbReference>
<feature type="compositionally biased region" description="Basic and acidic residues" evidence="2">
    <location>
        <begin position="1454"/>
        <end position="1466"/>
    </location>
</feature>
<proteinExistence type="predicted"/>
<accession>A0A834INI3</accession>